<accession>A0A5J6MMA9</accession>
<evidence type="ECO:0008006" key="3">
    <source>
        <dbReference type="Google" id="ProtNLM"/>
    </source>
</evidence>
<reference evidence="1 2" key="1">
    <citation type="submission" date="2019-08" db="EMBL/GenBank/DDBJ databases">
        <title>Hyperibacter terrae gen. nov., sp. nov. and Hyperibacter viscosus sp. nov., two new members in the family Rhodospirillaceae isolated from the rhizosphere of Hypericum perforatum.</title>
        <authorList>
            <person name="Noviana Z."/>
        </authorList>
    </citation>
    <scope>NUCLEOTIDE SEQUENCE [LARGE SCALE GENOMIC DNA]</scope>
    <source>
        <strain evidence="1 2">R5913</strain>
    </source>
</reference>
<keyword evidence="2" id="KW-1185">Reference proteome</keyword>
<evidence type="ECO:0000313" key="2">
    <source>
        <dbReference type="Proteomes" id="UP000326202"/>
    </source>
</evidence>
<dbReference type="Gene3D" id="1.10.3230.30">
    <property type="entry name" value="Phage gp6-like head-tail connector protein"/>
    <property type="match status" value="1"/>
</dbReference>
<dbReference type="KEGG" id="htq:FRZ44_38060"/>
<name>A0A5J6MMA9_9PROT</name>
<dbReference type="RefSeq" id="WP_151178652.1">
    <property type="nucleotide sequence ID" value="NZ_CP042906.1"/>
</dbReference>
<dbReference type="InterPro" id="IPR011738">
    <property type="entry name" value="Phage_CHP"/>
</dbReference>
<organism evidence="1 2">
    <name type="scientific">Hypericibacter terrae</name>
    <dbReference type="NCBI Taxonomy" id="2602015"/>
    <lineage>
        <taxon>Bacteria</taxon>
        <taxon>Pseudomonadati</taxon>
        <taxon>Pseudomonadota</taxon>
        <taxon>Alphaproteobacteria</taxon>
        <taxon>Rhodospirillales</taxon>
        <taxon>Dongiaceae</taxon>
        <taxon>Hypericibacter</taxon>
    </lineage>
</organism>
<evidence type="ECO:0000313" key="1">
    <source>
        <dbReference type="EMBL" id="QEX18499.1"/>
    </source>
</evidence>
<dbReference type="Proteomes" id="UP000326202">
    <property type="component" value="Chromosome"/>
</dbReference>
<dbReference type="AlphaFoldDB" id="A0A5J6MMA9"/>
<sequence length="192" mass="20767">MGLTLITAATVPVLDTAAAKAHLRVEFADDDVTIDALVAAATETIEGMTGRAFLQQTWRLTLDAFPACRDPVIRLPRPPLISVDSVKYVDADGTLQTLDPALYQVDANSTPARLAPAYGQVWPCARCELGAVRIEYKAGYGTTADKVRPTLVSAVKLQLGHLYENREAVNIGNIVTTMPIGVESLVYLNKVW</sequence>
<gene>
    <name evidence="1" type="ORF">FRZ44_38060</name>
</gene>
<dbReference type="NCBIfam" id="TIGR02215">
    <property type="entry name" value="phage_chp_gp8"/>
    <property type="match status" value="1"/>
</dbReference>
<dbReference type="CDD" id="cd08054">
    <property type="entry name" value="gp6"/>
    <property type="match status" value="1"/>
</dbReference>
<dbReference type="EMBL" id="CP042906">
    <property type="protein sequence ID" value="QEX18499.1"/>
    <property type="molecule type" value="Genomic_DNA"/>
</dbReference>
<dbReference type="OrthoDB" id="8452228at2"/>
<proteinExistence type="predicted"/>
<protein>
    <recommendedName>
        <fullName evidence="3">PhiE125 gp8 family phage protein</fullName>
    </recommendedName>
</protein>